<accession>A0A218ZBN6</accession>
<organism evidence="5 6">
    <name type="scientific">Diplocarpon coronariae</name>
    <dbReference type="NCBI Taxonomy" id="2795749"/>
    <lineage>
        <taxon>Eukaryota</taxon>
        <taxon>Fungi</taxon>
        <taxon>Dikarya</taxon>
        <taxon>Ascomycota</taxon>
        <taxon>Pezizomycotina</taxon>
        <taxon>Leotiomycetes</taxon>
        <taxon>Helotiales</taxon>
        <taxon>Drepanopezizaceae</taxon>
        <taxon>Diplocarpon</taxon>
    </lineage>
</organism>
<keyword evidence="6" id="KW-1185">Reference proteome</keyword>
<evidence type="ECO:0000256" key="3">
    <source>
        <dbReference type="ARBA" id="ARBA00023274"/>
    </source>
</evidence>
<reference evidence="5 6" key="1">
    <citation type="submission" date="2017-04" db="EMBL/GenBank/DDBJ databases">
        <title>Draft genome sequence of Marssonina coronaria NL1: causal agent of apple blotch.</title>
        <authorList>
            <person name="Cheng Q."/>
        </authorList>
    </citation>
    <scope>NUCLEOTIDE SEQUENCE [LARGE SCALE GENOMIC DNA]</scope>
    <source>
        <strain evidence="5 6">NL1</strain>
    </source>
</reference>
<gene>
    <name evidence="5" type="ORF">B2J93_3283</name>
</gene>
<dbReference type="GO" id="GO:1990904">
    <property type="term" value="C:ribonucleoprotein complex"/>
    <property type="evidence" value="ECO:0007669"/>
    <property type="project" value="UniProtKB-KW"/>
</dbReference>
<evidence type="ECO:0000256" key="4">
    <source>
        <dbReference type="SAM" id="MobiDB-lite"/>
    </source>
</evidence>
<feature type="compositionally biased region" description="Basic and acidic residues" evidence="4">
    <location>
        <begin position="141"/>
        <end position="154"/>
    </location>
</feature>
<sequence>MSQPKVLASATRQINAVVVSAGLMQKTVKARIGVQKWNNHIKKKFNLMSNVLVRDPNSSLRIGDIISISPGWRYSKRVHHVVNSIVAPFGARVEERPSVPTLEERLEEREKKRRAKEERKRIARGGKPKEVKVGKGSGRTGRREEDHGVRGEQE</sequence>
<comment type="similarity">
    <text evidence="1">Belongs to the universal ribosomal protein uS17 family.</text>
</comment>
<dbReference type="Proteomes" id="UP000242519">
    <property type="component" value="Unassembled WGS sequence"/>
</dbReference>
<dbReference type="GO" id="GO:0003735">
    <property type="term" value="F:structural constituent of ribosome"/>
    <property type="evidence" value="ECO:0007669"/>
    <property type="project" value="InterPro"/>
</dbReference>
<evidence type="ECO:0000313" key="5">
    <source>
        <dbReference type="EMBL" id="OWP05152.1"/>
    </source>
</evidence>
<dbReference type="EMBL" id="MZNU01000077">
    <property type="protein sequence ID" value="OWP05152.1"/>
    <property type="molecule type" value="Genomic_DNA"/>
</dbReference>
<feature type="compositionally biased region" description="Basic and acidic residues" evidence="4">
    <location>
        <begin position="98"/>
        <end position="120"/>
    </location>
</feature>
<dbReference type="InParanoid" id="A0A218ZBN6"/>
<keyword evidence="3" id="KW-0687">Ribonucleoprotein</keyword>
<dbReference type="Gene3D" id="2.40.50.140">
    <property type="entry name" value="Nucleic acid-binding proteins"/>
    <property type="match status" value="1"/>
</dbReference>
<dbReference type="OrthoDB" id="274752at2759"/>
<protein>
    <submittedName>
        <fullName evidence="5">Uncharacterized protein</fullName>
    </submittedName>
</protein>
<proteinExistence type="inferred from homology"/>
<dbReference type="GO" id="GO:0006412">
    <property type="term" value="P:translation"/>
    <property type="evidence" value="ECO:0007669"/>
    <property type="project" value="InterPro"/>
</dbReference>
<dbReference type="Pfam" id="PF00366">
    <property type="entry name" value="Ribosomal_S17"/>
    <property type="match status" value="1"/>
</dbReference>
<evidence type="ECO:0000256" key="1">
    <source>
        <dbReference type="ARBA" id="ARBA00010254"/>
    </source>
</evidence>
<evidence type="ECO:0000256" key="2">
    <source>
        <dbReference type="ARBA" id="ARBA00022980"/>
    </source>
</evidence>
<comment type="caution">
    <text evidence="5">The sequence shown here is derived from an EMBL/GenBank/DDBJ whole genome shotgun (WGS) entry which is preliminary data.</text>
</comment>
<dbReference type="GO" id="GO:0005840">
    <property type="term" value="C:ribosome"/>
    <property type="evidence" value="ECO:0007669"/>
    <property type="project" value="UniProtKB-KW"/>
</dbReference>
<evidence type="ECO:0000313" key="6">
    <source>
        <dbReference type="Proteomes" id="UP000242519"/>
    </source>
</evidence>
<feature type="region of interest" description="Disordered" evidence="4">
    <location>
        <begin position="98"/>
        <end position="154"/>
    </location>
</feature>
<dbReference type="InterPro" id="IPR000266">
    <property type="entry name" value="Ribosomal_uS17"/>
</dbReference>
<dbReference type="STRING" id="503106.A0A218ZBN6"/>
<keyword evidence="2" id="KW-0689">Ribosomal protein</keyword>
<dbReference type="SUPFAM" id="SSF50249">
    <property type="entry name" value="Nucleic acid-binding proteins"/>
    <property type="match status" value="1"/>
</dbReference>
<dbReference type="AlphaFoldDB" id="A0A218ZBN6"/>
<name>A0A218ZBN6_9HELO</name>
<dbReference type="InterPro" id="IPR012340">
    <property type="entry name" value="NA-bd_OB-fold"/>
</dbReference>